<evidence type="ECO:0000256" key="5">
    <source>
        <dbReference type="SAM" id="Phobius"/>
    </source>
</evidence>
<feature type="domain" description="Neurotransmitter-gated ion-channel ligand-binding" evidence="7">
    <location>
        <begin position="35"/>
        <end position="230"/>
    </location>
</feature>
<evidence type="ECO:0000256" key="2">
    <source>
        <dbReference type="ARBA" id="ARBA00022692"/>
    </source>
</evidence>
<keyword evidence="6" id="KW-0732">Signal</keyword>
<dbReference type="Proteomes" id="UP000694844">
    <property type="component" value="Chromosome 2"/>
</dbReference>
<keyword evidence="2 5" id="KW-0812">Transmembrane</keyword>
<dbReference type="RefSeq" id="XP_022318368.1">
    <property type="nucleotide sequence ID" value="XM_022462660.1"/>
</dbReference>
<keyword evidence="3 5" id="KW-1133">Transmembrane helix</keyword>
<feature type="domain" description="Neurotransmitter-gated ion-channel transmembrane" evidence="8">
    <location>
        <begin position="237"/>
        <end position="334"/>
    </location>
</feature>
<evidence type="ECO:0000256" key="1">
    <source>
        <dbReference type="ARBA" id="ARBA00004141"/>
    </source>
</evidence>
<dbReference type="CDD" id="cd19051">
    <property type="entry name" value="LGIC_TM_cation"/>
    <property type="match status" value="1"/>
</dbReference>
<dbReference type="InterPro" id="IPR006202">
    <property type="entry name" value="Neur_chan_lig-bd"/>
</dbReference>
<dbReference type="OrthoDB" id="6160691at2759"/>
<dbReference type="GO" id="GO:0016020">
    <property type="term" value="C:membrane"/>
    <property type="evidence" value="ECO:0007669"/>
    <property type="project" value="UniProtKB-SubCell"/>
</dbReference>
<dbReference type="GeneID" id="111121391"/>
<gene>
    <name evidence="10" type="primary">LOC111121391</name>
</gene>
<dbReference type="AlphaFoldDB" id="A0A8B8CRB8"/>
<dbReference type="InterPro" id="IPR006029">
    <property type="entry name" value="Neurotrans-gated_channel_TM"/>
</dbReference>
<keyword evidence="4 5" id="KW-0472">Membrane</keyword>
<keyword evidence="9" id="KW-1185">Reference proteome</keyword>
<dbReference type="InterPro" id="IPR038050">
    <property type="entry name" value="Neuro_actylchol_rec"/>
</dbReference>
<dbReference type="SUPFAM" id="SSF90112">
    <property type="entry name" value="Neurotransmitter-gated ion-channel transmembrane pore"/>
    <property type="match status" value="1"/>
</dbReference>
<dbReference type="Pfam" id="PF02931">
    <property type="entry name" value="Neur_chan_LBD"/>
    <property type="match status" value="1"/>
</dbReference>
<comment type="subcellular location">
    <subcellularLocation>
        <location evidence="1">Membrane</location>
        <topology evidence="1">Multi-pass membrane protein</topology>
    </subcellularLocation>
</comment>
<feature type="transmembrane region" description="Helical" evidence="5">
    <location>
        <begin position="234"/>
        <end position="252"/>
    </location>
</feature>
<dbReference type="InterPro" id="IPR006201">
    <property type="entry name" value="Neur_channel"/>
</dbReference>
<reference evidence="10" key="1">
    <citation type="submission" date="2025-08" db="UniProtKB">
        <authorList>
            <consortium name="RefSeq"/>
        </authorList>
    </citation>
    <scope>IDENTIFICATION</scope>
    <source>
        <tissue evidence="10">Whole sample</tissue>
    </source>
</reference>
<evidence type="ECO:0000313" key="9">
    <source>
        <dbReference type="Proteomes" id="UP000694844"/>
    </source>
</evidence>
<accession>A0A8B8CRB8</accession>
<dbReference type="PRINTS" id="PR00252">
    <property type="entry name" value="NRIONCHANNEL"/>
</dbReference>
<protein>
    <submittedName>
        <fullName evidence="10">Neuronal acetylcholine receptor subunit alpha-2-like</fullName>
    </submittedName>
</protein>
<evidence type="ECO:0000256" key="6">
    <source>
        <dbReference type="SAM" id="SignalP"/>
    </source>
</evidence>
<dbReference type="KEGG" id="cvn:111121391"/>
<dbReference type="SUPFAM" id="SSF63712">
    <property type="entry name" value="Nicotinic receptor ligand binding domain-like"/>
    <property type="match status" value="1"/>
</dbReference>
<dbReference type="InterPro" id="IPR036734">
    <property type="entry name" value="Neur_chan_lig-bd_sf"/>
</dbReference>
<evidence type="ECO:0000256" key="3">
    <source>
        <dbReference type="ARBA" id="ARBA00022989"/>
    </source>
</evidence>
<name>A0A8B8CRB8_CRAVI</name>
<feature type="transmembrane region" description="Helical" evidence="5">
    <location>
        <begin position="264"/>
        <end position="281"/>
    </location>
</feature>
<evidence type="ECO:0000256" key="4">
    <source>
        <dbReference type="ARBA" id="ARBA00023136"/>
    </source>
</evidence>
<dbReference type="PANTHER" id="PTHR18945">
    <property type="entry name" value="NEUROTRANSMITTER GATED ION CHANNEL"/>
    <property type="match status" value="1"/>
</dbReference>
<proteinExistence type="predicted"/>
<dbReference type="GO" id="GO:0004888">
    <property type="term" value="F:transmembrane signaling receptor activity"/>
    <property type="evidence" value="ECO:0007669"/>
    <property type="project" value="InterPro"/>
</dbReference>
<dbReference type="Gene3D" id="1.20.58.390">
    <property type="entry name" value="Neurotransmitter-gated ion-channel transmembrane domain"/>
    <property type="match status" value="1"/>
</dbReference>
<feature type="transmembrane region" description="Helical" evidence="5">
    <location>
        <begin position="393"/>
        <end position="415"/>
    </location>
</feature>
<feature type="signal peptide" evidence="6">
    <location>
        <begin position="1"/>
        <end position="18"/>
    </location>
</feature>
<organism evidence="9 10">
    <name type="scientific">Crassostrea virginica</name>
    <name type="common">Eastern oyster</name>
    <dbReference type="NCBI Taxonomy" id="6565"/>
    <lineage>
        <taxon>Eukaryota</taxon>
        <taxon>Metazoa</taxon>
        <taxon>Spiralia</taxon>
        <taxon>Lophotrochozoa</taxon>
        <taxon>Mollusca</taxon>
        <taxon>Bivalvia</taxon>
        <taxon>Autobranchia</taxon>
        <taxon>Pteriomorphia</taxon>
        <taxon>Ostreida</taxon>
        <taxon>Ostreoidea</taxon>
        <taxon>Ostreidae</taxon>
        <taxon>Crassostrea</taxon>
    </lineage>
</organism>
<dbReference type="CDD" id="cd18989">
    <property type="entry name" value="LGIC_ECD_cation"/>
    <property type="match status" value="1"/>
</dbReference>
<feature type="transmembrane region" description="Helical" evidence="5">
    <location>
        <begin position="293"/>
        <end position="315"/>
    </location>
</feature>
<dbReference type="Pfam" id="PF02932">
    <property type="entry name" value="Neur_chan_memb"/>
    <property type="match status" value="1"/>
</dbReference>
<feature type="chain" id="PRO_5034639878" evidence="6">
    <location>
        <begin position="19"/>
        <end position="417"/>
    </location>
</feature>
<evidence type="ECO:0000259" key="8">
    <source>
        <dbReference type="Pfam" id="PF02932"/>
    </source>
</evidence>
<dbReference type="Gene3D" id="2.70.170.10">
    <property type="entry name" value="Neurotransmitter-gated ion-channel ligand-binding domain"/>
    <property type="match status" value="1"/>
</dbReference>
<dbReference type="InterPro" id="IPR036719">
    <property type="entry name" value="Neuro-gated_channel_TM_sf"/>
</dbReference>
<dbReference type="GO" id="GO:0005230">
    <property type="term" value="F:extracellular ligand-gated monoatomic ion channel activity"/>
    <property type="evidence" value="ECO:0007669"/>
    <property type="project" value="InterPro"/>
</dbReference>
<evidence type="ECO:0000313" key="10">
    <source>
        <dbReference type="RefSeq" id="XP_022318368.1"/>
    </source>
</evidence>
<sequence length="417" mass="47026">MKIVFIAFLVSFFPLRDAAYSHALENNLRTLLFTTNNYNKQSRPLAQVTVNASFNMLTLNSLNIRDQAMTIAGYFTLQWSDIRLDWSGNPTYSSDIPVIYTTQDYVWIPSLSVTNLVSDIAVISDNTVIIRVTNSGTLSWTPGAVYNTQCSTDVTFYPFDTQTCSVTLATWGYTSIEINLQAVEVDTSYYEPNGEWEYTGNRLDSSTRTSGSLSDSMPQASYILTFIRRPTYQVMNTIIPMILLGFLSCYVFQLPPDSGEKIGFSLTTLLAFAVYLTMVSADMPTTSIHTSVLSLYLIIVLAMGIMAVLMTIFVLRCHHSPEDKPIPNYLEKICKLAKKMFGIGCCCKRNTVLDLENDKMEKKGKIIDPVEAFEPELSWPEVTLILDKFFFKVYLSLMVTATTVVLLILVIHYYAQY</sequence>
<evidence type="ECO:0000259" key="7">
    <source>
        <dbReference type="Pfam" id="PF02931"/>
    </source>
</evidence>